<name>A0A024LSL6_9HYPH</name>
<organism evidence="1">
    <name type="scientific">Bartonella schoenbuchensis</name>
    <dbReference type="NCBI Taxonomy" id="165694"/>
    <lineage>
        <taxon>Bacteria</taxon>
        <taxon>Pseudomonadati</taxon>
        <taxon>Pseudomonadota</taxon>
        <taxon>Alphaproteobacteria</taxon>
        <taxon>Hyphomicrobiales</taxon>
        <taxon>Bartonellaceae</taxon>
        <taxon>Bartonella</taxon>
    </lineage>
</organism>
<proteinExistence type="predicted"/>
<reference evidence="1" key="2">
    <citation type="submission" date="2014-05" db="EMBL/GenBank/DDBJ databases">
        <title>Genome sequencing of Bartonella spp. isolated from human blood.</title>
        <authorList>
            <person name="Raoult D."/>
        </authorList>
    </citation>
    <scope>NUCLEOTIDE SEQUENCE</scope>
    <source>
        <strain evidence="1">MVT06</strain>
    </source>
</reference>
<evidence type="ECO:0000313" key="1">
    <source>
        <dbReference type="EMBL" id="CDP80203.1"/>
    </source>
</evidence>
<protein>
    <submittedName>
        <fullName evidence="1">Uncharacterized protein</fullName>
    </submittedName>
</protein>
<gene>
    <name evidence="1" type="ORF">BN1046_01122</name>
</gene>
<sequence>METKKGKTLFKQQKLLLALLQEFGGRLSIQIFKNIYFIYKWEEKQSYEFVPYKYGCFSF</sequence>
<reference evidence="1" key="1">
    <citation type="submission" date="2013-11" db="EMBL/GenBank/DDBJ databases">
        <authorList>
            <person name="GENOMES U."/>
        </authorList>
    </citation>
    <scope>NUCLEOTIDE SEQUENCE</scope>
    <source>
        <strain evidence="1">MVT06</strain>
    </source>
</reference>
<accession>A0A024LSL6</accession>
<dbReference type="AlphaFoldDB" id="A0A024LSL6"/>
<dbReference type="EMBL" id="HG977196">
    <property type="protein sequence ID" value="CDP80203.1"/>
    <property type="molecule type" value="Genomic_DNA"/>
</dbReference>